<dbReference type="NCBIfam" id="NF037970">
    <property type="entry name" value="vanZ_1"/>
    <property type="match status" value="1"/>
</dbReference>
<dbReference type="PANTHER" id="PTHR28008:SF1">
    <property type="entry name" value="DOMAIN PROTEIN, PUTATIVE (AFU_ORTHOLOGUE AFUA_3G10980)-RELATED"/>
    <property type="match status" value="1"/>
</dbReference>
<evidence type="ECO:0000256" key="1">
    <source>
        <dbReference type="SAM" id="Phobius"/>
    </source>
</evidence>
<dbReference type="RefSeq" id="WP_263570257.1">
    <property type="nucleotide sequence ID" value="NZ_JAJIRN010000002.1"/>
</dbReference>
<gene>
    <name evidence="2" type="ORF">LNV07_06005</name>
</gene>
<feature type="transmembrane region" description="Helical" evidence="1">
    <location>
        <begin position="50"/>
        <end position="67"/>
    </location>
</feature>
<evidence type="ECO:0000313" key="3">
    <source>
        <dbReference type="Proteomes" id="UP001209701"/>
    </source>
</evidence>
<protein>
    <submittedName>
        <fullName evidence="2">VanZ family protein</fullName>
    </submittedName>
</protein>
<dbReference type="PANTHER" id="PTHR28008">
    <property type="entry name" value="DOMAIN PROTEIN, PUTATIVE (AFU_ORTHOLOGUE AFUA_3G10980)-RELATED"/>
    <property type="match status" value="1"/>
</dbReference>
<keyword evidence="1" id="KW-0472">Membrane</keyword>
<keyword evidence="1" id="KW-0812">Transmembrane</keyword>
<name>A0ABT2YC81_9BURK</name>
<sequence>MLKPFIHALFTSQRGRSFWRATFFLLLVVISYLALAPTPPKGLSSGWDKLNHAMAFASLAFCGHWSLNHRRARWLALPLALLAYGGAIELLQLQIPGRDGEWLDLLADAIGISTGLCAAASLNAMNKA</sequence>
<feature type="transmembrane region" description="Helical" evidence="1">
    <location>
        <begin position="105"/>
        <end position="125"/>
    </location>
</feature>
<organism evidence="2 3">
    <name type="scientific">Roseateles oligotrophus</name>
    <dbReference type="NCBI Taxonomy" id="1769250"/>
    <lineage>
        <taxon>Bacteria</taxon>
        <taxon>Pseudomonadati</taxon>
        <taxon>Pseudomonadota</taxon>
        <taxon>Betaproteobacteria</taxon>
        <taxon>Burkholderiales</taxon>
        <taxon>Sphaerotilaceae</taxon>
        <taxon>Roseateles</taxon>
    </lineage>
</organism>
<evidence type="ECO:0000313" key="2">
    <source>
        <dbReference type="EMBL" id="MCV2367645.1"/>
    </source>
</evidence>
<dbReference type="Proteomes" id="UP001209701">
    <property type="component" value="Unassembled WGS sequence"/>
</dbReference>
<keyword evidence="1" id="KW-1133">Transmembrane helix</keyword>
<proteinExistence type="predicted"/>
<accession>A0ABT2YC81</accession>
<feature type="transmembrane region" description="Helical" evidence="1">
    <location>
        <begin position="21"/>
        <end position="38"/>
    </location>
</feature>
<reference evidence="2 3" key="1">
    <citation type="submission" date="2021-11" db="EMBL/GenBank/DDBJ databases">
        <authorList>
            <person name="Liang Q."/>
            <person name="Mou H."/>
            <person name="Liu Z."/>
        </authorList>
    </citation>
    <scope>NUCLEOTIDE SEQUENCE [LARGE SCALE GENOMIC DNA]</scope>
    <source>
        <strain evidence="2 3">CHU3</strain>
    </source>
</reference>
<comment type="caution">
    <text evidence="2">The sequence shown here is derived from an EMBL/GenBank/DDBJ whole genome shotgun (WGS) entry which is preliminary data.</text>
</comment>
<dbReference type="EMBL" id="JAJIRN010000002">
    <property type="protein sequence ID" value="MCV2367645.1"/>
    <property type="molecule type" value="Genomic_DNA"/>
</dbReference>
<feature type="transmembrane region" description="Helical" evidence="1">
    <location>
        <begin position="74"/>
        <end position="93"/>
    </location>
</feature>
<keyword evidence="3" id="KW-1185">Reference proteome</keyword>